<feature type="domain" description="PAS" evidence="10">
    <location>
        <begin position="34"/>
        <end position="81"/>
    </location>
</feature>
<dbReference type="SUPFAM" id="SSF47384">
    <property type="entry name" value="Homodimeric domain of signal transducing histidine kinase"/>
    <property type="match status" value="1"/>
</dbReference>
<proteinExistence type="predicted"/>
<evidence type="ECO:0000313" key="12">
    <source>
        <dbReference type="EMBL" id="AKH19527.1"/>
    </source>
</evidence>
<dbReference type="SMART" id="SM00091">
    <property type="entry name" value="PAS"/>
    <property type="match status" value="2"/>
</dbReference>
<dbReference type="InterPro" id="IPR035965">
    <property type="entry name" value="PAS-like_dom_sf"/>
</dbReference>
<dbReference type="Pfam" id="PF13188">
    <property type="entry name" value="PAS_8"/>
    <property type="match status" value="1"/>
</dbReference>
<organism evidence="12 13">
    <name type="scientific">Sedimenticola thiotaurini</name>
    <dbReference type="NCBI Taxonomy" id="1543721"/>
    <lineage>
        <taxon>Bacteria</taxon>
        <taxon>Pseudomonadati</taxon>
        <taxon>Pseudomonadota</taxon>
        <taxon>Gammaproteobacteria</taxon>
        <taxon>Chromatiales</taxon>
        <taxon>Sedimenticolaceae</taxon>
        <taxon>Sedimenticola</taxon>
    </lineage>
</organism>
<dbReference type="PROSITE" id="PS50113">
    <property type="entry name" value="PAC"/>
    <property type="match status" value="2"/>
</dbReference>
<protein>
    <recommendedName>
        <fullName evidence="2">histidine kinase</fullName>
        <ecNumber evidence="2">2.7.13.3</ecNumber>
    </recommendedName>
</protein>
<dbReference type="SMART" id="SM00388">
    <property type="entry name" value="HisKA"/>
    <property type="match status" value="1"/>
</dbReference>
<dbReference type="PANTHER" id="PTHR43065">
    <property type="entry name" value="SENSOR HISTIDINE KINASE"/>
    <property type="match status" value="1"/>
</dbReference>
<keyword evidence="8" id="KW-0902">Two-component regulatory system</keyword>
<dbReference type="GO" id="GO:0005524">
    <property type="term" value="F:ATP binding"/>
    <property type="evidence" value="ECO:0007669"/>
    <property type="project" value="UniProtKB-KW"/>
</dbReference>
<name>A0A0F7JVE5_9GAMM</name>
<dbReference type="Pfam" id="PF08447">
    <property type="entry name" value="PAS_3"/>
    <property type="match status" value="1"/>
</dbReference>
<keyword evidence="4" id="KW-0808">Transferase</keyword>
<dbReference type="EMBL" id="CP011412">
    <property type="protein sequence ID" value="AKH19527.1"/>
    <property type="molecule type" value="Genomic_DNA"/>
</dbReference>
<evidence type="ECO:0000259" key="10">
    <source>
        <dbReference type="PROSITE" id="PS50112"/>
    </source>
</evidence>
<reference evidence="12 13" key="1">
    <citation type="journal article" date="2015" name="Genome Announc.">
        <title>Complete Genome Sequence of Sedimenticola thiotaurini Strain SIP-G1, a Polyphosphate- and Polyhydroxyalkanoate-Accumulating Sulfur-Oxidizing Gammaproteobacterium Isolated from Salt Marsh Sediments.</title>
        <authorList>
            <person name="Flood B.E."/>
            <person name="Jones D.S."/>
            <person name="Bailey J.V."/>
        </authorList>
    </citation>
    <scope>NUCLEOTIDE SEQUENCE [LARGE SCALE GENOMIC DNA]</scope>
    <source>
        <strain evidence="12 13">SIP-G1</strain>
    </source>
</reference>
<dbReference type="PROSITE" id="PS50109">
    <property type="entry name" value="HIS_KIN"/>
    <property type="match status" value="1"/>
</dbReference>
<dbReference type="InterPro" id="IPR000700">
    <property type="entry name" value="PAS-assoc_C"/>
</dbReference>
<dbReference type="SUPFAM" id="SSF55785">
    <property type="entry name" value="PYP-like sensor domain (PAS domain)"/>
    <property type="match status" value="2"/>
</dbReference>
<dbReference type="CDD" id="cd00082">
    <property type="entry name" value="HisKA"/>
    <property type="match status" value="1"/>
</dbReference>
<dbReference type="PROSITE" id="PS50112">
    <property type="entry name" value="PAS"/>
    <property type="match status" value="1"/>
</dbReference>
<dbReference type="InterPro" id="IPR013655">
    <property type="entry name" value="PAS_fold_3"/>
</dbReference>
<feature type="domain" description="PAC" evidence="11">
    <location>
        <begin position="84"/>
        <end position="136"/>
    </location>
</feature>
<dbReference type="CDD" id="cd00130">
    <property type="entry name" value="PAS"/>
    <property type="match status" value="2"/>
</dbReference>
<dbReference type="InterPro" id="IPR003661">
    <property type="entry name" value="HisK_dim/P_dom"/>
</dbReference>
<evidence type="ECO:0000256" key="8">
    <source>
        <dbReference type="ARBA" id="ARBA00023012"/>
    </source>
</evidence>
<dbReference type="PRINTS" id="PR00344">
    <property type="entry name" value="BCTRLSENSOR"/>
</dbReference>
<evidence type="ECO:0000259" key="11">
    <source>
        <dbReference type="PROSITE" id="PS50113"/>
    </source>
</evidence>
<keyword evidence="7" id="KW-0067">ATP-binding</keyword>
<dbReference type="AlphaFoldDB" id="A0A0F7JVE5"/>
<keyword evidence="3" id="KW-0597">Phosphoprotein</keyword>
<dbReference type="RefSeq" id="WP_046858465.1">
    <property type="nucleotide sequence ID" value="NZ_CP011412.1"/>
</dbReference>
<dbReference type="SUPFAM" id="SSF55874">
    <property type="entry name" value="ATPase domain of HSP90 chaperone/DNA topoisomerase II/histidine kinase"/>
    <property type="match status" value="1"/>
</dbReference>
<evidence type="ECO:0000256" key="1">
    <source>
        <dbReference type="ARBA" id="ARBA00000085"/>
    </source>
</evidence>
<sequence length="503" mass="56711">MALNETQHPVTSITDNLPGMVYRCHNDRNWSAEYISQGAIKLTGYTPAELVSESRVNLGSLIIEEDRERVWEEIQAAIKQGRYYTTTYQIRTRQGELKWVWEQGHKVTSGKRNETLLEGIIIDITEQKRTESELYQYGKCFRSIVDGSVEGIFVHRDWRPLFVNQSLADMLGYDSPAEILAMDSVSDIVAPHERPRLSAYAEARMTGGNPPRRYEFEALRRDGSPIILENLASKVNWIGQEAILATLIDVSKRKRAEEEAKRYREQLGHIDRLNVLGEMAAGIAHEINQPLTAILSRCGAARRRINMNNPDLDKLRIALEAIEQQAHRTGEVIERVRTLAKHSTGQRESFNINALIKQCVEFAELDDRIDSIHLKIDLNHSLPSVIGDPIQVQQVILNLMRNACEAMTGLPPEQRILTLAVGRHDQDTVQVSICDNGSGISESTEKGLFQSFFTTKELGLGMGLSISRSIIDANGGSLWFTRNPEQGVTFRFTLPVTPEKAHE</sequence>
<feature type="domain" description="PAC" evidence="11">
    <location>
        <begin position="212"/>
        <end position="262"/>
    </location>
</feature>
<dbReference type="Gene3D" id="3.30.565.10">
    <property type="entry name" value="Histidine kinase-like ATPase, C-terminal domain"/>
    <property type="match status" value="1"/>
</dbReference>
<feature type="domain" description="Histidine kinase" evidence="9">
    <location>
        <begin position="282"/>
        <end position="498"/>
    </location>
</feature>
<evidence type="ECO:0000313" key="13">
    <source>
        <dbReference type="Proteomes" id="UP000034410"/>
    </source>
</evidence>
<accession>A0A0F7JVE5</accession>
<evidence type="ECO:0000256" key="2">
    <source>
        <dbReference type="ARBA" id="ARBA00012438"/>
    </source>
</evidence>
<dbReference type="GO" id="GO:0000155">
    <property type="term" value="F:phosphorelay sensor kinase activity"/>
    <property type="evidence" value="ECO:0007669"/>
    <property type="project" value="InterPro"/>
</dbReference>
<dbReference type="InterPro" id="IPR005467">
    <property type="entry name" value="His_kinase_dom"/>
</dbReference>
<keyword evidence="5" id="KW-0547">Nucleotide-binding</keyword>
<dbReference type="NCBIfam" id="TIGR00229">
    <property type="entry name" value="sensory_box"/>
    <property type="match status" value="2"/>
</dbReference>
<dbReference type="Pfam" id="PF00512">
    <property type="entry name" value="HisKA"/>
    <property type="match status" value="1"/>
</dbReference>
<evidence type="ECO:0000256" key="6">
    <source>
        <dbReference type="ARBA" id="ARBA00022777"/>
    </source>
</evidence>
<evidence type="ECO:0000256" key="7">
    <source>
        <dbReference type="ARBA" id="ARBA00022840"/>
    </source>
</evidence>
<dbReference type="InterPro" id="IPR036097">
    <property type="entry name" value="HisK_dim/P_sf"/>
</dbReference>
<dbReference type="Gene3D" id="3.30.450.20">
    <property type="entry name" value="PAS domain"/>
    <property type="match status" value="2"/>
</dbReference>
<dbReference type="EC" id="2.7.13.3" evidence="2"/>
<dbReference type="SMART" id="SM00387">
    <property type="entry name" value="HATPase_c"/>
    <property type="match status" value="1"/>
</dbReference>
<comment type="catalytic activity">
    <reaction evidence="1">
        <text>ATP + protein L-histidine = ADP + protein N-phospho-L-histidine.</text>
        <dbReference type="EC" id="2.7.13.3"/>
    </reaction>
</comment>
<evidence type="ECO:0000256" key="4">
    <source>
        <dbReference type="ARBA" id="ARBA00022679"/>
    </source>
</evidence>
<dbReference type="InterPro" id="IPR001610">
    <property type="entry name" value="PAC"/>
</dbReference>
<dbReference type="PANTHER" id="PTHR43065:SF10">
    <property type="entry name" value="PEROXIDE STRESS-ACTIVATED HISTIDINE KINASE MAK3"/>
    <property type="match status" value="1"/>
</dbReference>
<dbReference type="KEGG" id="seds:AAY24_03225"/>
<dbReference type="Proteomes" id="UP000034410">
    <property type="component" value="Chromosome"/>
</dbReference>
<dbReference type="Gene3D" id="1.10.287.130">
    <property type="match status" value="1"/>
</dbReference>
<evidence type="ECO:0000256" key="5">
    <source>
        <dbReference type="ARBA" id="ARBA00022741"/>
    </source>
</evidence>
<keyword evidence="6" id="KW-0418">Kinase</keyword>
<evidence type="ECO:0000259" key="9">
    <source>
        <dbReference type="PROSITE" id="PS50109"/>
    </source>
</evidence>
<dbReference type="InterPro" id="IPR000014">
    <property type="entry name" value="PAS"/>
</dbReference>
<gene>
    <name evidence="12" type="ORF">AAY24_03225</name>
</gene>
<dbReference type="InterPro" id="IPR004358">
    <property type="entry name" value="Sig_transdc_His_kin-like_C"/>
</dbReference>
<dbReference type="InterPro" id="IPR036890">
    <property type="entry name" value="HATPase_C_sf"/>
</dbReference>
<evidence type="ECO:0000256" key="3">
    <source>
        <dbReference type="ARBA" id="ARBA00022553"/>
    </source>
</evidence>
<keyword evidence="13" id="KW-1185">Reference proteome</keyword>
<dbReference type="InterPro" id="IPR003594">
    <property type="entry name" value="HATPase_dom"/>
</dbReference>
<dbReference type="Pfam" id="PF02518">
    <property type="entry name" value="HATPase_c"/>
    <property type="match status" value="1"/>
</dbReference>
<dbReference type="SMART" id="SM00086">
    <property type="entry name" value="PAC"/>
    <property type="match status" value="2"/>
</dbReference>